<dbReference type="SUPFAM" id="SSF52833">
    <property type="entry name" value="Thioredoxin-like"/>
    <property type="match status" value="1"/>
</dbReference>
<name>A0ABS7PX06_9SPHN</name>
<proteinExistence type="predicted"/>
<dbReference type="InterPro" id="IPR001853">
    <property type="entry name" value="DSBA-like_thioredoxin_dom"/>
</dbReference>
<dbReference type="PROSITE" id="PS51352">
    <property type="entry name" value="THIOREDOXIN_2"/>
    <property type="match status" value="1"/>
</dbReference>
<dbReference type="Pfam" id="PF01323">
    <property type="entry name" value="DSBA"/>
    <property type="match status" value="1"/>
</dbReference>
<feature type="domain" description="Thioredoxin" evidence="6">
    <location>
        <begin position="43"/>
        <end position="236"/>
    </location>
</feature>
<keyword evidence="1 5" id="KW-0732">Signal</keyword>
<gene>
    <name evidence="7" type="ORF">K7G82_26555</name>
</gene>
<dbReference type="InterPro" id="IPR036249">
    <property type="entry name" value="Thioredoxin-like_sf"/>
</dbReference>
<accession>A0ABS7PX06</accession>
<dbReference type="PANTHER" id="PTHR13887:SF14">
    <property type="entry name" value="DISULFIDE BOND FORMATION PROTEIN D"/>
    <property type="match status" value="1"/>
</dbReference>
<dbReference type="Proteomes" id="UP000706039">
    <property type="component" value="Unassembled WGS sequence"/>
</dbReference>
<dbReference type="Pfam" id="PF18312">
    <property type="entry name" value="ScsC_N"/>
    <property type="match status" value="1"/>
</dbReference>
<evidence type="ECO:0000259" key="6">
    <source>
        <dbReference type="PROSITE" id="PS51352"/>
    </source>
</evidence>
<dbReference type="PANTHER" id="PTHR13887">
    <property type="entry name" value="GLUTATHIONE S-TRANSFERASE KAPPA"/>
    <property type="match status" value="1"/>
</dbReference>
<dbReference type="RefSeq" id="WP_222992978.1">
    <property type="nucleotide sequence ID" value="NZ_JAINVV010000013.1"/>
</dbReference>
<evidence type="ECO:0000256" key="2">
    <source>
        <dbReference type="ARBA" id="ARBA00023002"/>
    </source>
</evidence>
<evidence type="ECO:0000256" key="5">
    <source>
        <dbReference type="SAM" id="SignalP"/>
    </source>
</evidence>
<reference evidence="7 8" key="1">
    <citation type="submission" date="2021-08" db="EMBL/GenBank/DDBJ databases">
        <authorList>
            <person name="Tuo L."/>
        </authorList>
    </citation>
    <scope>NUCLEOTIDE SEQUENCE [LARGE SCALE GENOMIC DNA]</scope>
    <source>
        <strain evidence="7 8">JCM 31229</strain>
    </source>
</reference>
<keyword evidence="4" id="KW-0676">Redox-active center</keyword>
<dbReference type="Gene3D" id="3.40.30.10">
    <property type="entry name" value="Glutaredoxin"/>
    <property type="match status" value="1"/>
</dbReference>
<keyword evidence="3" id="KW-1015">Disulfide bond</keyword>
<keyword evidence="8" id="KW-1185">Reference proteome</keyword>
<protein>
    <submittedName>
        <fullName evidence="7">DsbA family protein</fullName>
    </submittedName>
</protein>
<dbReference type="EMBL" id="JAINVV010000013">
    <property type="protein sequence ID" value="MBY8825890.1"/>
    <property type="molecule type" value="Genomic_DNA"/>
</dbReference>
<sequence length="238" mass="25581">MIGIAAFLAGAAGTALATGVLGAPQVGDAERAKIEAVVRDYILAHPEIIPEAMEKLQQREISKVVDTNRSRIETPFASAWAGNERGDATLTIFFDYACGYCRASLPDIERLLKEDKQLKVVFRELPILSETSELAARASLAAAAQGKFKAFHDALYAAGRPTPQTIERVQKEVGIDISAAAKVQTSPEASREIEGNVQLARDLRFSGTPSWVVGDQILNGAVGYDTLKKAIAEARKKG</sequence>
<evidence type="ECO:0000256" key="4">
    <source>
        <dbReference type="ARBA" id="ARBA00023284"/>
    </source>
</evidence>
<evidence type="ECO:0000256" key="3">
    <source>
        <dbReference type="ARBA" id="ARBA00023157"/>
    </source>
</evidence>
<evidence type="ECO:0000313" key="8">
    <source>
        <dbReference type="Proteomes" id="UP000706039"/>
    </source>
</evidence>
<evidence type="ECO:0000313" key="7">
    <source>
        <dbReference type="EMBL" id="MBY8825890.1"/>
    </source>
</evidence>
<feature type="signal peptide" evidence="5">
    <location>
        <begin position="1"/>
        <end position="17"/>
    </location>
</feature>
<dbReference type="InterPro" id="IPR041205">
    <property type="entry name" value="ScsC_N"/>
</dbReference>
<feature type="chain" id="PRO_5045523391" evidence="5">
    <location>
        <begin position="18"/>
        <end position="238"/>
    </location>
</feature>
<evidence type="ECO:0000256" key="1">
    <source>
        <dbReference type="ARBA" id="ARBA00022729"/>
    </source>
</evidence>
<organism evidence="7 8">
    <name type="scientific">Sphingomonas colocasiae</name>
    <dbReference type="NCBI Taxonomy" id="1848973"/>
    <lineage>
        <taxon>Bacteria</taxon>
        <taxon>Pseudomonadati</taxon>
        <taxon>Pseudomonadota</taxon>
        <taxon>Alphaproteobacteria</taxon>
        <taxon>Sphingomonadales</taxon>
        <taxon>Sphingomonadaceae</taxon>
        <taxon>Sphingomonas</taxon>
    </lineage>
</organism>
<dbReference type="CDD" id="cd03023">
    <property type="entry name" value="DsbA_Com1_like"/>
    <property type="match status" value="1"/>
</dbReference>
<keyword evidence="2" id="KW-0560">Oxidoreductase</keyword>
<comment type="caution">
    <text evidence="7">The sequence shown here is derived from an EMBL/GenBank/DDBJ whole genome shotgun (WGS) entry which is preliminary data.</text>
</comment>
<dbReference type="InterPro" id="IPR013766">
    <property type="entry name" value="Thioredoxin_domain"/>
</dbReference>